<evidence type="ECO:0000256" key="1">
    <source>
        <dbReference type="ARBA" id="ARBA00004167"/>
    </source>
</evidence>
<dbReference type="Pfam" id="PF04228">
    <property type="entry name" value="Zn_peptidase"/>
    <property type="match status" value="1"/>
</dbReference>
<evidence type="ECO:0000256" key="5">
    <source>
        <dbReference type="SAM" id="MobiDB-lite"/>
    </source>
</evidence>
<evidence type="ECO:0000256" key="2">
    <source>
        <dbReference type="ARBA" id="ARBA00022692"/>
    </source>
</evidence>
<organism evidence="7 8">
    <name type="scientific">Tessaracoccus flavescens</name>
    <dbReference type="NCBI Taxonomy" id="399497"/>
    <lineage>
        <taxon>Bacteria</taxon>
        <taxon>Bacillati</taxon>
        <taxon>Actinomycetota</taxon>
        <taxon>Actinomycetes</taxon>
        <taxon>Propionibacteriales</taxon>
        <taxon>Propionibacteriaceae</taxon>
        <taxon>Tessaracoccus</taxon>
    </lineage>
</organism>
<keyword evidence="4 6" id="KW-0472">Membrane</keyword>
<name>A0A1Q2CZL6_9ACTN</name>
<feature type="compositionally biased region" description="Polar residues" evidence="5">
    <location>
        <begin position="59"/>
        <end position="72"/>
    </location>
</feature>
<keyword evidence="8" id="KW-1185">Reference proteome</keyword>
<feature type="transmembrane region" description="Helical" evidence="6">
    <location>
        <begin position="27"/>
        <end position="45"/>
    </location>
</feature>
<sequence>MEYRDNVGLDQSRVRYGGGGGGGGRRIAVGGGLGGIVLLLIALFFGGDIGSMLGGGETQPRTQNTAGQPNCDNTDDLEANPDCRWVVYENALTDYWSGAFTSGFKPPAGMQIFSGQVATACGTGSSEMGPFYCPGDTTIYLDDQFTAQLLQQLGTERSDVAELYIVAHEYGHHISNLTGQMSEARSSGNDTGPKSAQVRLELQADCYAGVFFANTIKDQNSPIESVTQEDLDRIVEAARAVGDDHIQQQSGGRVVPESWTHGSSQMRQYWTATGFQSGDPSSCDTFSTDDLGG</sequence>
<keyword evidence="3 6" id="KW-1133">Transmembrane helix</keyword>
<dbReference type="KEGG" id="tfa:BW733_12015"/>
<reference evidence="7 8" key="1">
    <citation type="journal article" date="2008" name="Int. J. Syst. Evol. Microbiol.">
        <title>Tessaracoccus flavescens sp. nov., isolated from marine sediment.</title>
        <authorList>
            <person name="Lee D.W."/>
            <person name="Lee S.D."/>
        </authorList>
    </citation>
    <scope>NUCLEOTIDE SEQUENCE [LARGE SCALE GENOMIC DNA]</scope>
    <source>
        <strain evidence="7 8">SST-39T</strain>
    </source>
</reference>
<dbReference type="EMBL" id="CP019607">
    <property type="protein sequence ID" value="AQP51431.1"/>
    <property type="molecule type" value="Genomic_DNA"/>
</dbReference>
<accession>A0A1Q2CZL6</accession>
<dbReference type="InterPro" id="IPR007343">
    <property type="entry name" value="Uncharacterised_pept_Zn_put"/>
</dbReference>
<feature type="region of interest" description="Disordered" evidence="5">
    <location>
        <begin position="55"/>
        <end position="74"/>
    </location>
</feature>
<evidence type="ECO:0000313" key="7">
    <source>
        <dbReference type="EMBL" id="AQP51431.1"/>
    </source>
</evidence>
<dbReference type="RefSeq" id="WP_077350733.1">
    <property type="nucleotide sequence ID" value="NZ_CP019607.1"/>
</dbReference>
<dbReference type="GO" id="GO:0016020">
    <property type="term" value="C:membrane"/>
    <property type="evidence" value="ECO:0007669"/>
    <property type="project" value="UniProtKB-SubCell"/>
</dbReference>
<dbReference type="PANTHER" id="PTHR30168">
    <property type="entry name" value="PUTATIVE MEMBRANE PROTEIN YPFJ"/>
    <property type="match status" value="1"/>
</dbReference>
<evidence type="ECO:0000313" key="8">
    <source>
        <dbReference type="Proteomes" id="UP000188235"/>
    </source>
</evidence>
<comment type="subcellular location">
    <subcellularLocation>
        <location evidence="1">Membrane</location>
        <topology evidence="1">Single-pass membrane protein</topology>
    </subcellularLocation>
</comment>
<evidence type="ECO:0000256" key="6">
    <source>
        <dbReference type="SAM" id="Phobius"/>
    </source>
</evidence>
<dbReference type="OrthoDB" id="9774900at2"/>
<dbReference type="Proteomes" id="UP000188235">
    <property type="component" value="Chromosome"/>
</dbReference>
<dbReference type="STRING" id="399497.BW733_12015"/>
<dbReference type="PANTHER" id="PTHR30168:SF0">
    <property type="entry name" value="INNER MEMBRANE PROTEIN"/>
    <property type="match status" value="1"/>
</dbReference>
<evidence type="ECO:0000256" key="3">
    <source>
        <dbReference type="ARBA" id="ARBA00022989"/>
    </source>
</evidence>
<evidence type="ECO:0008006" key="9">
    <source>
        <dbReference type="Google" id="ProtNLM"/>
    </source>
</evidence>
<gene>
    <name evidence="7" type="ORF">BW733_12015</name>
</gene>
<keyword evidence="2 6" id="KW-0812">Transmembrane</keyword>
<proteinExistence type="predicted"/>
<dbReference type="AlphaFoldDB" id="A0A1Q2CZL6"/>
<evidence type="ECO:0000256" key="4">
    <source>
        <dbReference type="ARBA" id="ARBA00023136"/>
    </source>
</evidence>
<protein>
    <recommendedName>
        <fullName evidence="9">Neutral zinc metallopeptidase</fullName>
    </recommendedName>
</protein>